<dbReference type="PANTHER" id="PTHR11437:SF10">
    <property type="entry name" value="ANGIOGENIN-RELATED"/>
    <property type="match status" value="1"/>
</dbReference>
<reference evidence="10" key="3">
    <citation type="submission" date="2025-09" db="UniProtKB">
        <authorList>
            <consortium name="Ensembl"/>
        </authorList>
    </citation>
    <scope>IDENTIFICATION</scope>
</reference>
<name>A0A672GFK1_SALFA</name>
<dbReference type="GO" id="GO:0004540">
    <property type="term" value="F:RNA nuclease activity"/>
    <property type="evidence" value="ECO:0007669"/>
    <property type="project" value="TreeGrafter"/>
</dbReference>
<dbReference type="PROSITE" id="PS00127">
    <property type="entry name" value="RNASE_PANCREATIC"/>
    <property type="match status" value="1"/>
</dbReference>
<reference evidence="10" key="1">
    <citation type="submission" date="2019-06" db="EMBL/GenBank/DDBJ databases">
        <authorList>
            <consortium name="Wellcome Sanger Institute Data Sharing"/>
        </authorList>
    </citation>
    <scope>NUCLEOTIDE SEQUENCE [LARGE SCALE GENOMIC DNA]</scope>
</reference>
<feature type="domain" description="Ribonuclease A-domain" evidence="9">
    <location>
        <begin position="3"/>
        <end position="114"/>
    </location>
</feature>
<dbReference type="InterPro" id="IPR023412">
    <property type="entry name" value="RNaseA_domain"/>
</dbReference>
<dbReference type="GO" id="GO:0004519">
    <property type="term" value="F:endonuclease activity"/>
    <property type="evidence" value="ECO:0007669"/>
    <property type="project" value="UniProtKB-KW"/>
</dbReference>
<keyword evidence="4 8" id="KW-0540">Nuclease</keyword>
<dbReference type="PANTHER" id="PTHR11437">
    <property type="entry name" value="RIBONUCLEASE"/>
    <property type="match status" value="1"/>
</dbReference>
<comment type="subcellular location">
    <subcellularLocation>
        <location evidence="1">Secreted</location>
    </subcellularLocation>
</comment>
<dbReference type="FunCoup" id="A0A672GFK1">
    <property type="interactions" value="1052"/>
</dbReference>
<dbReference type="InterPro" id="IPR023411">
    <property type="entry name" value="RNaseA_AS"/>
</dbReference>
<dbReference type="CDD" id="cd06265">
    <property type="entry name" value="RNase_A_canonical"/>
    <property type="match status" value="1"/>
</dbReference>
<dbReference type="SMART" id="SM00092">
    <property type="entry name" value="RNAse_Pc"/>
    <property type="match status" value="1"/>
</dbReference>
<keyword evidence="3" id="KW-0964">Secreted</keyword>
<evidence type="ECO:0000256" key="2">
    <source>
        <dbReference type="ARBA" id="ARBA00005600"/>
    </source>
</evidence>
<accession>A0A672GFK1</accession>
<dbReference type="Proteomes" id="UP000472267">
    <property type="component" value="Chromosome 2"/>
</dbReference>
<keyword evidence="6 8" id="KW-0378">Hydrolase</keyword>
<dbReference type="GO" id="GO:0005576">
    <property type="term" value="C:extracellular region"/>
    <property type="evidence" value="ECO:0007669"/>
    <property type="project" value="UniProtKB-SubCell"/>
</dbReference>
<dbReference type="GO" id="GO:0050829">
    <property type="term" value="P:defense response to Gram-negative bacterium"/>
    <property type="evidence" value="ECO:0007669"/>
    <property type="project" value="TreeGrafter"/>
</dbReference>
<dbReference type="GO" id="GO:0001525">
    <property type="term" value="P:angiogenesis"/>
    <property type="evidence" value="ECO:0007669"/>
    <property type="project" value="TreeGrafter"/>
</dbReference>
<evidence type="ECO:0000256" key="7">
    <source>
        <dbReference type="ARBA" id="ARBA00023157"/>
    </source>
</evidence>
<keyword evidence="11" id="KW-1185">Reference proteome</keyword>
<keyword evidence="7" id="KW-1015">Disulfide bond</keyword>
<reference evidence="10" key="2">
    <citation type="submission" date="2025-08" db="UniProtKB">
        <authorList>
            <consortium name="Ensembl"/>
        </authorList>
    </citation>
    <scope>IDENTIFICATION</scope>
</reference>
<dbReference type="InParanoid" id="A0A672GFK1"/>
<protein>
    <recommendedName>
        <fullName evidence="9">Ribonuclease A-domain domain-containing protein</fullName>
    </recommendedName>
</protein>
<sequence length="119" mass="13535">LHQKFISQHINAGMSVDRCDQVIGQRGIRTVDGMCKETNTFILANKRHVNPVCGWAGQPRGQMTESLNPFPVIVCELRNQGSRRPRCQYRGKALTRRIVIACEQGFPVHYDQDIFVLPN</sequence>
<evidence type="ECO:0000256" key="6">
    <source>
        <dbReference type="ARBA" id="ARBA00022801"/>
    </source>
</evidence>
<keyword evidence="5 8" id="KW-0255">Endonuclease</keyword>
<dbReference type="GO" id="GO:0050830">
    <property type="term" value="P:defense response to Gram-positive bacterium"/>
    <property type="evidence" value="ECO:0007669"/>
    <property type="project" value="TreeGrafter"/>
</dbReference>
<dbReference type="GO" id="GO:0003676">
    <property type="term" value="F:nucleic acid binding"/>
    <property type="evidence" value="ECO:0007669"/>
    <property type="project" value="InterPro"/>
</dbReference>
<evidence type="ECO:0000259" key="9">
    <source>
        <dbReference type="SMART" id="SM00092"/>
    </source>
</evidence>
<evidence type="ECO:0000313" key="10">
    <source>
        <dbReference type="Ensembl" id="ENSSFAP00005015765.1"/>
    </source>
</evidence>
<dbReference type="Gene3D" id="3.10.130.10">
    <property type="entry name" value="Ribonuclease A-like domain"/>
    <property type="match status" value="1"/>
</dbReference>
<dbReference type="SUPFAM" id="SSF54076">
    <property type="entry name" value="RNase A-like"/>
    <property type="match status" value="1"/>
</dbReference>
<dbReference type="OMA" id="ILPPCEY"/>
<evidence type="ECO:0000256" key="3">
    <source>
        <dbReference type="ARBA" id="ARBA00022525"/>
    </source>
</evidence>
<comment type="similarity">
    <text evidence="2 8">Belongs to the pancreatic ribonuclease family.</text>
</comment>
<dbReference type="InterPro" id="IPR036816">
    <property type="entry name" value="RNaseA-like_dom_sf"/>
</dbReference>
<evidence type="ECO:0000256" key="4">
    <source>
        <dbReference type="ARBA" id="ARBA00022722"/>
    </source>
</evidence>
<evidence type="ECO:0000256" key="8">
    <source>
        <dbReference type="RuleBase" id="RU000651"/>
    </source>
</evidence>
<dbReference type="Pfam" id="PF00074">
    <property type="entry name" value="RnaseA"/>
    <property type="match status" value="1"/>
</dbReference>
<dbReference type="InterPro" id="IPR001427">
    <property type="entry name" value="RNaseA"/>
</dbReference>
<dbReference type="GO" id="GO:0016787">
    <property type="term" value="F:hydrolase activity"/>
    <property type="evidence" value="ECO:0007669"/>
    <property type="project" value="UniProtKB-KW"/>
</dbReference>
<organism evidence="10 11">
    <name type="scientific">Salarias fasciatus</name>
    <name type="common">Jewelled blenny</name>
    <name type="synonym">Blennius fasciatus</name>
    <dbReference type="NCBI Taxonomy" id="181472"/>
    <lineage>
        <taxon>Eukaryota</taxon>
        <taxon>Metazoa</taxon>
        <taxon>Chordata</taxon>
        <taxon>Craniata</taxon>
        <taxon>Vertebrata</taxon>
        <taxon>Euteleostomi</taxon>
        <taxon>Actinopterygii</taxon>
        <taxon>Neopterygii</taxon>
        <taxon>Teleostei</taxon>
        <taxon>Neoteleostei</taxon>
        <taxon>Acanthomorphata</taxon>
        <taxon>Ovalentaria</taxon>
        <taxon>Blenniimorphae</taxon>
        <taxon>Blenniiformes</taxon>
        <taxon>Blennioidei</taxon>
        <taxon>Blenniidae</taxon>
        <taxon>Salariinae</taxon>
        <taxon>Salarias</taxon>
    </lineage>
</organism>
<evidence type="ECO:0000256" key="5">
    <source>
        <dbReference type="ARBA" id="ARBA00022759"/>
    </source>
</evidence>
<evidence type="ECO:0000313" key="11">
    <source>
        <dbReference type="Proteomes" id="UP000472267"/>
    </source>
</evidence>
<proteinExistence type="inferred from homology"/>
<dbReference type="AlphaFoldDB" id="A0A672GFK1"/>
<evidence type="ECO:0000256" key="1">
    <source>
        <dbReference type="ARBA" id="ARBA00004613"/>
    </source>
</evidence>
<dbReference type="Ensembl" id="ENSSFAT00005016407.1">
    <property type="protein sequence ID" value="ENSSFAP00005015765.1"/>
    <property type="gene ID" value="ENSSFAG00005008406.1"/>
</dbReference>